<feature type="region of interest" description="Disordered" evidence="1">
    <location>
        <begin position="194"/>
        <end position="214"/>
    </location>
</feature>
<dbReference type="RefSeq" id="XP_049152832.1">
    <property type="nucleotide sequence ID" value="XM_049295685.1"/>
</dbReference>
<dbReference type="AlphaFoldDB" id="A0A9Q8T971"/>
<feature type="region of interest" description="Disordered" evidence="1">
    <location>
        <begin position="33"/>
        <end position="170"/>
    </location>
</feature>
<sequence length="380" mass="41604">MNSWPEMAKESVIPILSSPEDEAAVIPSSHMLSARYAAENSPSVERKKRKRSMKRNQTPESPKPSKKTKLNIHPSGWRKNRKQDSPKLMTPSPLASFPRPHKLNHPFMKTSTIQSERHAVEPEVEEPSKSLIQDTEDGEPVATIETDDDIETGATVDAGSTDSDDMPIASRSYKRSPFVGQTYEVLEQLIEDRASPDLGTQPTQRLEPSSYVPGKETLADDDNCYISKAAFNLLTARHMTLQHMVKTFIDSVNELETTSKGDRDIRDGILAEAKSLQIGIKAVSNAAFELPYANRTGAAARAAAGKTLAAIEKSNKKKRIHAEAKAAAAAQQAATEEARIAEVVNNDSSGVQDNLEDEEEVDNPEEQAAGTDGEPMDETE</sequence>
<dbReference type="EMBL" id="CP019481">
    <property type="protein sequence ID" value="UQC91233.1"/>
    <property type="molecule type" value="Genomic_DNA"/>
</dbReference>
<keyword evidence="3" id="KW-1185">Reference proteome</keyword>
<name>A0A9Q8T971_9PEZI</name>
<gene>
    <name evidence="2" type="ORF">CLUP02_16767</name>
</gene>
<reference evidence="2" key="1">
    <citation type="journal article" date="2021" name="Mol. Plant Microbe Interact.">
        <title>Complete Genome Sequence of the Plant-Pathogenic Fungus Colletotrichum lupini.</title>
        <authorList>
            <person name="Baroncelli R."/>
            <person name="Pensec F."/>
            <person name="Da Lio D."/>
            <person name="Boufleur T."/>
            <person name="Vicente I."/>
            <person name="Sarrocco S."/>
            <person name="Picot A."/>
            <person name="Baraldi E."/>
            <person name="Sukno S."/>
            <person name="Thon M."/>
            <person name="Le Floch G."/>
        </authorList>
    </citation>
    <scope>NUCLEOTIDE SEQUENCE</scope>
    <source>
        <strain evidence="2">IMI 504893</strain>
    </source>
</reference>
<feature type="compositionally biased region" description="Acidic residues" evidence="1">
    <location>
        <begin position="134"/>
        <end position="151"/>
    </location>
</feature>
<accession>A0A9Q8T971</accession>
<evidence type="ECO:0000313" key="3">
    <source>
        <dbReference type="Proteomes" id="UP000830671"/>
    </source>
</evidence>
<dbReference type="Proteomes" id="UP000830671">
    <property type="component" value="Chromosome 9"/>
</dbReference>
<organism evidence="2 3">
    <name type="scientific">Colletotrichum lupini</name>
    <dbReference type="NCBI Taxonomy" id="145971"/>
    <lineage>
        <taxon>Eukaryota</taxon>
        <taxon>Fungi</taxon>
        <taxon>Dikarya</taxon>
        <taxon>Ascomycota</taxon>
        <taxon>Pezizomycotina</taxon>
        <taxon>Sordariomycetes</taxon>
        <taxon>Hypocreomycetidae</taxon>
        <taxon>Glomerellales</taxon>
        <taxon>Glomerellaceae</taxon>
        <taxon>Colletotrichum</taxon>
        <taxon>Colletotrichum acutatum species complex</taxon>
    </lineage>
</organism>
<evidence type="ECO:0000313" key="2">
    <source>
        <dbReference type="EMBL" id="UQC91233.1"/>
    </source>
</evidence>
<protein>
    <submittedName>
        <fullName evidence="2">Uncharacterized protein</fullName>
    </submittedName>
</protein>
<proteinExistence type="predicted"/>
<dbReference type="KEGG" id="clup:CLUP02_16767"/>
<feature type="compositionally biased region" description="Acidic residues" evidence="1">
    <location>
        <begin position="354"/>
        <end position="365"/>
    </location>
</feature>
<feature type="compositionally biased region" description="Polar residues" evidence="1">
    <location>
        <begin position="198"/>
        <end position="207"/>
    </location>
</feature>
<dbReference type="GeneID" id="73350695"/>
<feature type="compositionally biased region" description="Basic residues" evidence="1">
    <location>
        <begin position="64"/>
        <end position="81"/>
    </location>
</feature>
<feature type="region of interest" description="Disordered" evidence="1">
    <location>
        <begin position="342"/>
        <end position="380"/>
    </location>
</feature>
<evidence type="ECO:0000256" key="1">
    <source>
        <dbReference type="SAM" id="MobiDB-lite"/>
    </source>
</evidence>